<feature type="compositionally biased region" description="Basic and acidic residues" evidence="1">
    <location>
        <begin position="419"/>
        <end position="429"/>
    </location>
</feature>
<name>C4WG39_9HYPH</name>
<dbReference type="EMBL" id="ACQA01000001">
    <property type="protein sequence ID" value="EEQ96346.1"/>
    <property type="molecule type" value="Genomic_DNA"/>
</dbReference>
<dbReference type="Pfam" id="PF06074">
    <property type="entry name" value="Portal_Mu"/>
    <property type="match status" value="1"/>
</dbReference>
<evidence type="ECO:0000313" key="3">
    <source>
        <dbReference type="Proteomes" id="UP000004386"/>
    </source>
</evidence>
<gene>
    <name evidence="2" type="ORF">OINT_1001772</name>
</gene>
<evidence type="ECO:0000313" key="2">
    <source>
        <dbReference type="EMBL" id="EEQ96346.1"/>
    </source>
</evidence>
<dbReference type="AlphaFoldDB" id="C4WG39"/>
<protein>
    <submittedName>
        <fullName evidence="2">Phage protein</fullName>
    </submittedName>
</protein>
<dbReference type="RefSeq" id="WP_006467430.1">
    <property type="nucleotide sequence ID" value="NZ_ACQA01000001.1"/>
</dbReference>
<feature type="region of interest" description="Disordered" evidence="1">
    <location>
        <begin position="416"/>
        <end position="445"/>
    </location>
</feature>
<comment type="caution">
    <text evidence="2">The sequence shown here is derived from an EMBL/GenBank/DDBJ whole genome shotgun (WGS) entry which is preliminary data.</text>
</comment>
<sequence length="540" mass="60066">MAQTPKLIDQWGNPISTSMLKQEVAGPTTGSVRNIWTETILSGLDPISMAEILRQAANGYPDRFFVLAEEMEERDLHYRSVLGTRKLAITSIEPIVVPASKDNRDEFIADAVRKIIKQPEFVDDYIDDLQDGLGKGYSVVETMWDQQAREWWPERFEWRDPRFFVIDRVNGRTLRLKSPENLNGTDLPPYKFSIHRPKLKSGLPIRNGLARLASWAFMFKSYALKDWMAFLEVYGMPLRVGRFGKGASIDDRRVLLQAVRDISTDAAAIIPKEMEIEFIEVNGSSGNGLFSGKAEYLDKQISKGVLGQTMSSDDGSSMAQAKVHENVRHDIGKADARQISVTINRDLVRPFVDLNFGPQEAYPTVVLPFAESEDIKALAEVINKLVPLGLEVSMPKVRQRIGFDEPEDGEKLLYVVKTPSEKPSPEPKPDPNNADDSEDMPAKARALRPACPHCGGYHALAADERDELDILADTGLENWEAQLDPLLKPVKALFARAQSYADIEAGLDDLAAKMDAGPMADRLAKLTMIARGLGDSGAEI</sequence>
<proteinExistence type="predicted"/>
<dbReference type="InterPro" id="IPR009279">
    <property type="entry name" value="Portal_Mu"/>
</dbReference>
<dbReference type="GeneID" id="57307741"/>
<evidence type="ECO:0000256" key="1">
    <source>
        <dbReference type="SAM" id="MobiDB-lite"/>
    </source>
</evidence>
<accession>C4WG39</accession>
<organism evidence="2 3">
    <name type="scientific">Brucella intermedia LMG 3301</name>
    <dbReference type="NCBI Taxonomy" id="641118"/>
    <lineage>
        <taxon>Bacteria</taxon>
        <taxon>Pseudomonadati</taxon>
        <taxon>Pseudomonadota</taxon>
        <taxon>Alphaproteobacteria</taxon>
        <taxon>Hyphomicrobiales</taxon>
        <taxon>Brucellaceae</taxon>
        <taxon>Brucella/Ochrobactrum group</taxon>
        <taxon>Brucella</taxon>
    </lineage>
</organism>
<dbReference type="Proteomes" id="UP000004386">
    <property type="component" value="Unassembled WGS sequence"/>
</dbReference>
<reference evidence="2 3" key="1">
    <citation type="submission" date="2009-05" db="EMBL/GenBank/DDBJ databases">
        <authorList>
            <person name="Setubal J.C."/>
            <person name="Boyle S."/>
            <person name="Crasta O.R."/>
            <person name="Gillespie J.J."/>
            <person name="Kenyon R.W."/>
            <person name="Lu J."/>
            <person name="Mane S."/>
            <person name="Nagrani S."/>
            <person name="Shallom J.M."/>
            <person name="Shallom S."/>
            <person name="Shukla M."/>
            <person name="Snyder E.E."/>
            <person name="Sobral B.W."/>
            <person name="Wattam A.R."/>
            <person name="Will R."/>
            <person name="Williams K."/>
            <person name="Yoo H."/>
            <person name="Munk C."/>
            <person name="Tapia R."/>
            <person name="Green L."/>
            <person name="Rogers Y."/>
            <person name="Detter J.C."/>
            <person name="Bruce D."/>
            <person name="Brettin T.S."/>
            <person name="Tsolis R."/>
        </authorList>
    </citation>
    <scope>NUCLEOTIDE SEQUENCE [LARGE SCALE GENOMIC DNA]</scope>
    <source>
        <strain evidence="2 3">LMG 3301</strain>
    </source>
</reference>
<dbReference type="HOGENOM" id="CLU_036594_0_1_5"/>